<dbReference type="SMART" id="SM00448">
    <property type="entry name" value="REC"/>
    <property type="match status" value="1"/>
</dbReference>
<dbReference type="InterPro" id="IPR001789">
    <property type="entry name" value="Sig_transdc_resp-reg_receiver"/>
</dbReference>
<dbReference type="InterPro" id="IPR050595">
    <property type="entry name" value="Bact_response_regulator"/>
</dbReference>
<keyword evidence="4" id="KW-0808">Transferase</keyword>
<feature type="modified residue" description="4-aspartylphosphate" evidence="2">
    <location>
        <position position="470"/>
    </location>
</feature>
<dbReference type="Pfam" id="PF13646">
    <property type="entry name" value="HEAT_2"/>
    <property type="match status" value="2"/>
</dbReference>
<accession>A0A0X8JPM8</accession>
<dbReference type="Pfam" id="PF00072">
    <property type="entry name" value="Response_reg"/>
    <property type="match status" value="1"/>
</dbReference>
<keyword evidence="4" id="KW-0418">Kinase</keyword>
<name>A0A0X8JPM8_9BACT</name>
<dbReference type="EMBL" id="CP014230">
    <property type="protein sequence ID" value="AMD92619.1"/>
    <property type="molecule type" value="Genomic_DNA"/>
</dbReference>
<evidence type="ECO:0000313" key="4">
    <source>
        <dbReference type="EMBL" id="AMD92619.1"/>
    </source>
</evidence>
<dbReference type="PANTHER" id="PTHR44591:SF3">
    <property type="entry name" value="RESPONSE REGULATORY DOMAIN-CONTAINING PROTEIN"/>
    <property type="match status" value="1"/>
</dbReference>
<dbReference type="AlphaFoldDB" id="A0A0X8JPM8"/>
<dbReference type="PANTHER" id="PTHR44591">
    <property type="entry name" value="STRESS RESPONSE REGULATOR PROTEIN 1"/>
    <property type="match status" value="1"/>
</dbReference>
<evidence type="ECO:0000256" key="2">
    <source>
        <dbReference type="PROSITE-ProRule" id="PRU00169"/>
    </source>
</evidence>
<dbReference type="SUPFAM" id="SSF48371">
    <property type="entry name" value="ARM repeat"/>
    <property type="match status" value="2"/>
</dbReference>
<dbReference type="OrthoDB" id="673128at2"/>
<reference evidence="5" key="1">
    <citation type="submission" date="2016-02" db="EMBL/GenBank/DDBJ databases">
        <authorList>
            <person name="Holder M.E."/>
            <person name="Ajami N.J."/>
            <person name="Petrosino J.F."/>
        </authorList>
    </citation>
    <scope>NUCLEOTIDE SEQUENCE [LARGE SCALE GENOMIC DNA]</scope>
    <source>
        <strain evidence="5">DSM 12838</strain>
    </source>
</reference>
<dbReference type="RefSeq" id="WP_066604436.1">
    <property type="nucleotide sequence ID" value="NZ_CP014230.1"/>
</dbReference>
<keyword evidence="1 2" id="KW-0597">Phosphoprotein</keyword>
<evidence type="ECO:0000313" key="5">
    <source>
        <dbReference type="Proteomes" id="UP000063964"/>
    </source>
</evidence>
<dbReference type="PROSITE" id="PS50110">
    <property type="entry name" value="RESPONSE_REGULATORY"/>
    <property type="match status" value="1"/>
</dbReference>
<dbReference type="GO" id="GO:0000160">
    <property type="term" value="P:phosphorelay signal transduction system"/>
    <property type="evidence" value="ECO:0007669"/>
    <property type="project" value="InterPro"/>
</dbReference>
<dbReference type="Gene3D" id="1.25.10.10">
    <property type="entry name" value="Leucine-rich Repeat Variant"/>
    <property type="match status" value="2"/>
</dbReference>
<keyword evidence="5" id="KW-1185">Reference proteome</keyword>
<dbReference type="GO" id="GO:0016301">
    <property type="term" value="F:kinase activity"/>
    <property type="evidence" value="ECO:0007669"/>
    <property type="project" value="UniProtKB-KW"/>
</dbReference>
<protein>
    <submittedName>
        <fullName evidence="4">Histidine kinase</fullName>
    </submittedName>
</protein>
<gene>
    <name evidence="4" type="ORF">AXF15_05490</name>
</gene>
<dbReference type="Proteomes" id="UP000063964">
    <property type="component" value="Chromosome"/>
</dbReference>
<dbReference type="SUPFAM" id="SSF52172">
    <property type="entry name" value="CheY-like"/>
    <property type="match status" value="1"/>
</dbReference>
<evidence type="ECO:0000259" key="3">
    <source>
        <dbReference type="PROSITE" id="PS50110"/>
    </source>
</evidence>
<dbReference type="InterPro" id="IPR011989">
    <property type="entry name" value="ARM-like"/>
</dbReference>
<dbReference type="InterPro" id="IPR011006">
    <property type="entry name" value="CheY-like_superfamily"/>
</dbReference>
<feature type="domain" description="Response regulatory" evidence="3">
    <location>
        <begin position="421"/>
        <end position="537"/>
    </location>
</feature>
<organism evidence="4 5">
    <name type="scientific">Desulfomicrobium orale DSM 12838</name>
    <dbReference type="NCBI Taxonomy" id="888061"/>
    <lineage>
        <taxon>Bacteria</taxon>
        <taxon>Pseudomonadati</taxon>
        <taxon>Thermodesulfobacteriota</taxon>
        <taxon>Desulfovibrionia</taxon>
        <taxon>Desulfovibrionales</taxon>
        <taxon>Desulfomicrobiaceae</taxon>
        <taxon>Desulfomicrobium</taxon>
    </lineage>
</organism>
<dbReference type="Gene3D" id="3.40.50.2300">
    <property type="match status" value="1"/>
</dbReference>
<dbReference type="STRING" id="888061.AXF15_05490"/>
<dbReference type="InterPro" id="IPR016024">
    <property type="entry name" value="ARM-type_fold"/>
</dbReference>
<dbReference type="KEGG" id="doa:AXF15_05490"/>
<proteinExistence type="predicted"/>
<sequence length="537" mass="58829">MTDSAHILTEIRGNIVKRDAIKAQLVLDYLENVDQAVREQVIEAFASAPPDFAISILAAFAEKRADLAAGLPLVREVLAIKILAMPELVPRALRAPQTPGRQTIIGLAGELRLEGVAPDLIEVLMSATDVDDIRQCIDVLGDIGDPQATNSLSDFLYSGNRALIISAIKALGKVGTPTAMLRLAERMGTDNQLDLLILDIFARVQDSTALGKLNEAIRSHFAHLRTYAKKALTAIGPKAVPLLTGNLLFDDPDLQIHTLNVLGDIGDPAAIAPIRKLLHNQPGNANVRFAAYEALGLLPLEKGAYILTQGLADPVEHVCIAAAKAIDSNFTPIMAAGIKNLTSGQDEDARRILKTAIDAQASHIFLTLIAEERMRPVALTYLGQTHQDVRSFFHGVLRENGHAELARELLKPADDARARKRICAVDDSRMILNIYKTTLYELGFEPVLFEFPASALEWLETERPEILLTDLNMPDINGIDLCRAIRKKFSKEQLPVVMITTQNEANDNRAALEAGINDIMYKPFTKDTLSAMLQRFI</sequence>
<evidence type="ECO:0000256" key="1">
    <source>
        <dbReference type="ARBA" id="ARBA00022553"/>
    </source>
</evidence>